<dbReference type="AlphaFoldDB" id="A0A149Q159"/>
<comment type="caution">
    <text evidence="2">The sequence shown here is derived from an EMBL/GenBank/DDBJ whole genome shotgun (WGS) entry which is preliminary data.</text>
</comment>
<dbReference type="Gene3D" id="3.30.429.10">
    <property type="entry name" value="Macrophage Migration Inhibitory Factor"/>
    <property type="match status" value="1"/>
</dbReference>
<sequence length="120" mass="12923">MELKGLLRSIHEGFAQRGYASAAALRSRVVISDVALSGTDENEQLVIATMRTTVPRPAEIEQAMARYLHDAIVQAIAASAFDGPWQCGVFRQAVPGELFIKSNGRGKTAPADESPDRSPI</sequence>
<dbReference type="EMBL" id="LRBG01000002">
    <property type="protein sequence ID" value="KXU90906.1"/>
    <property type="molecule type" value="Genomic_DNA"/>
</dbReference>
<gene>
    <name evidence="2" type="ORF">CI15_03095</name>
</gene>
<dbReference type="Proteomes" id="UP000075613">
    <property type="component" value="Unassembled WGS sequence"/>
</dbReference>
<proteinExistence type="predicted"/>
<name>A0A149Q159_9BURK</name>
<organism evidence="2 3">
    <name type="scientific">Paraburkholderia monticola</name>
    <dbReference type="NCBI Taxonomy" id="1399968"/>
    <lineage>
        <taxon>Bacteria</taxon>
        <taxon>Pseudomonadati</taxon>
        <taxon>Pseudomonadota</taxon>
        <taxon>Betaproteobacteria</taxon>
        <taxon>Burkholderiales</taxon>
        <taxon>Burkholderiaceae</taxon>
        <taxon>Paraburkholderia</taxon>
    </lineage>
</organism>
<dbReference type="STRING" id="1399968.CI15_03095"/>
<reference evidence="2 3" key="1">
    <citation type="journal article" date="2015" name="Int. J. Syst. Evol. Microbiol.">
        <title>Burkholderia monticola sp. nov., isolated from mountain soil.</title>
        <authorList>
            <person name="Baek I."/>
            <person name="Seo B."/>
            <person name="Lee I."/>
            <person name="Yi H."/>
            <person name="Chun J."/>
        </authorList>
    </citation>
    <scope>NUCLEOTIDE SEQUENCE [LARGE SCALE GENOMIC DNA]</scope>
    <source>
        <strain evidence="2 3">JC2948</strain>
    </source>
</reference>
<evidence type="ECO:0000313" key="2">
    <source>
        <dbReference type="EMBL" id="KXU90906.1"/>
    </source>
</evidence>
<evidence type="ECO:0000313" key="3">
    <source>
        <dbReference type="Proteomes" id="UP000075613"/>
    </source>
</evidence>
<dbReference type="InterPro" id="IPR014347">
    <property type="entry name" value="Tautomerase/MIF_sf"/>
</dbReference>
<keyword evidence="3" id="KW-1185">Reference proteome</keyword>
<evidence type="ECO:0000256" key="1">
    <source>
        <dbReference type="SAM" id="MobiDB-lite"/>
    </source>
</evidence>
<accession>A0A149Q159</accession>
<protein>
    <submittedName>
        <fullName evidence="2">Uncharacterized protein</fullName>
    </submittedName>
</protein>
<feature type="region of interest" description="Disordered" evidence="1">
    <location>
        <begin position="101"/>
        <end position="120"/>
    </location>
</feature>